<sequence length="425" mass="49806">MKIFVFLFSVCVIYSNANPKTLTKTQENEIVCEIGNYSNSKNMKWCVAKFNPIILSKDQTIQKVTLSENGNWSIIEIIIRNQTMFYFPKFNTNLFDEIIKLVVLNSKLKEIHREDLKQFPKLNYLEIINNDLTEIDNDLFDDNPLIIDVKLNENKIKSIPFQVVMNLEKYEGPMSFINKNKYSEILSKYKKEVREKNKYLVDRDTLINQLQANNTKSTEIIEELEKEKEKLKIEQNELQVNKIQSSEHIQKLQLEIEVLNGKLSNCQQIIQTTEDLLTTTTLDTKIVKISTEKQCTEISSNEIDQCSIIITIIIIGSLMALNFISFIIICFLCHRLRTQSFNKTLNSSEQTHQLPVEMIYSDPAYDTLPENPINQESQYETIWKDSKNSFQMQNMNRSISDERIKENNQMPVYAEIKKSNKRQRY</sequence>
<keyword evidence="2" id="KW-0812">Transmembrane</keyword>
<comment type="caution">
    <text evidence="4">The sequence shown here is derived from an EMBL/GenBank/DDBJ whole genome shotgun (WGS) entry which is preliminary data.</text>
</comment>
<dbReference type="InterPro" id="IPR032675">
    <property type="entry name" value="LRR_dom_sf"/>
</dbReference>
<feature type="coiled-coil region" evidence="1">
    <location>
        <begin position="207"/>
        <end position="269"/>
    </location>
</feature>
<keyword evidence="2" id="KW-0472">Membrane</keyword>
<name>A0A9J6BCN5_POLVA</name>
<evidence type="ECO:0000313" key="5">
    <source>
        <dbReference type="Proteomes" id="UP001107558"/>
    </source>
</evidence>
<proteinExistence type="predicted"/>
<evidence type="ECO:0000256" key="2">
    <source>
        <dbReference type="SAM" id="Phobius"/>
    </source>
</evidence>
<keyword evidence="1" id="KW-0175">Coiled coil</keyword>
<protein>
    <submittedName>
        <fullName evidence="4">Uncharacterized protein</fullName>
    </submittedName>
</protein>
<evidence type="ECO:0000256" key="1">
    <source>
        <dbReference type="SAM" id="Coils"/>
    </source>
</evidence>
<feature type="chain" id="PRO_5039912257" evidence="3">
    <location>
        <begin position="18"/>
        <end position="425"/>
    </location>
</feature>
<accession>A0A9J6BCN5</accession>
<organism evidence="4 5">
    <name type="scientific">Polypedilum vanderplanki</name>
    <name type="common">Sleeping chironomid midge</name>
    <dbReference type="NCBI Taxonomy" id="319348"/>
    <lineage>
        <taxon>Eukaryota</taxon>
        <taxon>Metazoa</taxon>
        <taxon>Ecdysozoa</taxon>
        <taxon>Arthropoda</taxon>
        <taxon>Hexapoda</taxon>
        <taxon>Insecta</taxon>
        <taxon>Pterygota</taxon>
        <taxon>Neoptera</taxon>
        <taxon>Endopterygota</taxon>
        <taxon>Diptera</taxon>
        <taxon>Nematocera</taxon>
        <taxon>Chironomoidea</taxon>
        <taxon>Chironomidae</taxon>
        <taxon>Chironominae</taxon>
        <taxon>Polypedilum</taxon>
        <taxon>Polypedilum</taxon>
    </lineage>
</organism>
<reference evidence="4" key="1">
    <citation type="submission" date="2021-03" db="EMBL/GenBank/DDBJ databases">
        <title>Chromosome level genome of the anhydrobiotic midge Polypedilum vanderplanki.</title>
        <authorList>
            <person name="Yoshida Y."/>
            <person name="Kikawada T."/>
            <person name="Gusev O."/>
        </authorList>
    </citation>
    <scope>NUCLEOTIDE SEQUENCE</scope>
    <source>
        <strain evidence="4">NIAS01</strain>
        <tissue evidence="4">Whole body or cell culture</tissue>
    </source>
</reference>
<dbReference type="AlphaFoldDB" id="A0A9J6BCN5"/>
<feature type="transmembrane region" description="Helical" evidence="2">
    <location>
        <begin position="308"/>
        <end position="333"/>
    </location>
</feature>
<keyword evidence="3" id="KW-0732">Signal</keyword>
<keyword evidence="5" id="KW-1185">Reference proteome</keyword>
<dbReference type="Proteomes" id="UP001107558">
    <property type="component" value="Chromosome 4"/>
</dbReference>
<feature type="signal peptide" evidence="3">
    <location>
        <begin position="1"/>
        <end position="17"/>
    </location>
</feature>
<evidence type="ECO:0000313" key="4">
    <source>
        <dbReference type="EMBL" id="KAG5667485.1"/>
    </source>
</evidence>
<gene>
    <name evidence="4" type="ORF">PVAND_015465</name>
</gene>
<dbReference type="Gene3D" id="3.80.10.10">
    <property type="entry name" value="Ribonuclease Inhibitor"/>
    <property type="match status" value="1"/>
</dbReference>
<dbReference type="SUPFAM" id="SSF52058">
    <property type="entry name" value="L domain-like"/>
    <property type="match status" value="1"/>
</dbReference>
<keyword evidence="2" id="KW-1133">Transmembrane helix</keyword>
<dbReference type="EMBL" id="JADBJN010000004">
    <property type="protein sequence ID" value="KAG5667485.1"/>
    <property type="molecule type" value="Genomic_DNA"/>
</dbReference>
<evidence type="ECO:0000256" key="3">
    <source>
        <dbReference type="SAM" id="SignalP"/>
    </source>
</evidence>